<accession>A1VJ07</accession>
<dbReference type="Proteomes" id="UP000000644">
    <property type="component" value="Chromosome"/>
</dbReference>
<dbReference type="HOGENOM" id="CLU_036971_0_0_4"/>
<dbReference type="STRING" id="365044.Pnap_0312"/>
<name>A1VJ07_POLNA</name>
<evidence type="ECO:0000256" key="1">
    <source>
        <dbReference type="ARBA" id="ARBA00005541"/>
    </source>
</evidence>
<dbReference type="eggNOG" id="COG3853">
    <property type="taxonomic scope" value="Bacteria"/>
</dbReference>
<feature type="region of interest" description="Disordered" evidence="2">
    <location>
        <begin position="15"/>
        <end position="41"/>
    </location>
</feature>
<evidence type="ECO:0008006" key="5">
    <source>
        <dbReference type="Google" id="ProtNLM"/>
    </source>
</evidence>
<evidence type="ECO:0000313" key="3">
    <source>
        <dbReference type="EMBL" id="ABM35635.1"/>
    </source>
</evidence>
<sequence>MLDVLQLVSTCHPSKEKFMSPQTDEASRTPLAPPDSFQLTPPEVLRPLSDEVARKAVPLPAATQAAVEDQVQRFMDGLMSEDLQSEAFKARLDSAFALGREEISLAASLMQGRFMQRNFVGMEDSAAFKAVQEMRGHLDALNPGKDGDLLQPQKLLGIIPYGNKLQGYFRKFQNAGEQMQKSMQKLYAARDDMQRDVVEIEATRGKMWDGMQKLAAAVQFAESLDRQLAAKVDGLKATDPERAKALEQEVLFYVRQNLLDILTQQSVCTNGYLALDVLKKTGREMMNGCSRVATTGMSALAVAQTVARATGNQVKVMEMLTGVNSTIENLIAETGRQLNTHVEKTTQFASNPLIGIEKMKEMFDQTFKAMDAMDTFRSKMVEVMGQNNTILQEQLARADQYIDRVRQQKAREVTQRTLSGPVAL</sequence>
<dbReference type="PANTHER" id="PTHR38432:SF1">
    <property type="entry name" value="TELA-LIKE PROTEIN SAOUHSC_01408"/>
    <property type="match status" value="1"/>
</dbReference>
<reference evidence="4" key="1">
    <citation type="journal article" date="2009" name="Environ. Microbiol.">
        <title>The genome of Polaromonas naphthalenivorans strain CJ2, isolated from coal tar-contaminated sediment, reveals physiological and metabolic versatility and evolution through extensive horizontal gene transfer.</title>
        <authorList>
            <person name="Yagi J.M."/>
            <person name="Sims D."/>
            <person name="Brettin T."/>
            <person name="Bruce D."/>
            <person name="Madsen E.L."/>
        </authorList>
    </citation>
    <scope>NUCLEOTIDE SEQUENCE [LARGE SCALE GENOMIC DNA]</scope>
    <source>
        <strain evidence="4">CJ2</strain>
    </source>
</reference>
<dbReference type="AlphaFoldDB" id="A1VJ07"/>
<dbReference type="EMBL" id="CP000529">
    <property type="protein sequence ID" value="ABM35635.1"/>
    <property type="molecule type" value="Genomic_DNA"/>
</dbReference>
<protein>
    <recommendedName>
        <fullName evidence="5">Toxic anion resistance family protein</fullName>
    </recommendedName>
</protein>
<dbReference type="InterPro" id="IPR008863">
    <property type="entry name" value="Toxic_anion-R_TelA"/>
</dbReference>
<keyword evidence="4" id="KW-1185">Reference proteome</keyword>
<gene>
    <name evidence="3" type="ordered locus">Pnap_0312</name>
</gene>
<evidence type="ECO:0000256" key="2">
    <source>
        <dbReference type="SAM" id="MobiDB-lite"/>
    </source>
</evidence>
<dbReference type="KEGG" id="pna:Pnap_0312"/>
<organism evidence="3 4">
    <name type="scientific">Polaromonas naphthalenivorans (strain CJ2)</name>
    <dbReference type="NCBI Taxonomy" id="365044"/>
    <lineage>
        <taxon>Bacteria</taxon>
        <taxon>Pseudomonadati</taxon>
        <taxon>Pseudomonadota</taxon>
        <taxon>Betaproteobacteria</taxon>
        <taxon>Burkholderiales</taxon>
        <taxon>Comamonadaceae</taxon>
        <taxon>Polaromonas</taxon>
    </lineage>
</organism>
<dbReference type="PANTHER" id="PTHR38432">
    <property type="entry name" value="TELA-LIKE PROTEIN SAOUHSC_01408"/>
    <property type="match status" value="1"/>
</dbReference>
<comment type="similarity">
    <text evidence="1">Belongs to the TelA family.</text>
</comment>
<proteinExistence type="inferred from homology"/>
<dbReference type="Pfam" id="PF05816">
    <property type="entry name" value="TelA"/>
    <property type="match status" value="1"/>
</dbReference>
<evidence type="ECO:0000313" key="4">
    <source>
        <dbReference type="Proteomes" id="UP000000644"/>
    </source>
</evidence>